<dbReference type="Gene3D" id="2.60.40.1120">
    <property type="entry name" value="Carboxypeptidase-like, regulatory domain"/>
    <property type="match status" value="1"/>
</dbReference>
<dbReference type="Gene3D" id="2.20.230.10">
    <property type="entry name" value="Resuscitation-promoting factor rpfb"/>
    <property type="match status" value="1"/>
</dbReference>
<reference evidence="6 7" key="1">
    <citation type="submission" date="2019-06" db="EMBL/GenBank/DDBJ databases">
        <authorList>
            <person name="Xiao C."/>
            <person name="Li X."/>
            <person name="Sun Y."/>
            <person name="Liu D."/>
        </authorList>
    </citation>
    <scope>NUCLEOTIDE SEQUENCE [LARGE SCALE GENOMIC DNA]</scope>
    <source>
        <strain evidence="6 7">D19</strain>
    </source>
</reference>
<dbReference type="InterPro" id="IPR042229">
    <property type="entry name" value="Listeria/Bacterioides_rpt_sf"/>
</dbReference>
<dbReference type="InterPro" id="IPR026906">
    <property type="entry name" value="LRR_5"/>
</dbReference>
<accession>A0ABY2YJY7</accession>
<protein>
    <recommendedName>
        <fullName evidence="5">G5 domain-containing protein</fullName>
    </recommendedName>
</protein>
<dbReference type="PANTHER" id="PTHR45661">
    <property type="entry name" value="SURFACE ANTIGEN"/>
    <property type="match status" value="1"/>
</dbReference>
<dbReference type="Gene3D" id="3.40.50.1820">
    <property type="entry name" value="alpha/beta hydrolase"/>
    <property type="match status" value="1"/>
</dbReference>
<keyword evidence="7" id="KW-1185">Reference proteome</keyword>
<dbReference type="PROSITE" id="PS51257">
    <property type="entry name" value="PROKAR_LIPOPROTEIN"/>
    <property type="match status" value="1"/>
</dbReference>
<feature type="domain" description="G5" evidence="5">
    <location>
        <begin position="2068"/>
        <end position="2145"/>
    </location>
</feature>
<feature type="domain" description="G5" evidence="5">
    <location>
        <begin position="1884"/>
        <end position="1955"/>
    </location>
</feature>
<comment type="caution">
    <text evidence="6">The sequence shown here is derived from an EMBL/GenBank/DDBJ whole genome shotgun (WGS) entry which is preliminary data.</text>
</comment>
<dbReference type="Pfam" id="PF09479">
    <property type="entry name" value="Flg_new"/>
    <property type="match status" value="1"/>
</dbReference>
<keyword evidence="4" id="KW-0472">Membrane</keyword>
<dbReference type="EMBL" id="VFSH01000004">
    <property type="protein sequence ID" value="TPE40517.1"/>
    <property type="molecule type" value="Genomic_DNA"/>
</dbReference>
<dbReference type="SUPFAM" id="SSF53474">
    <property type="entry name" value="alpha/beta-Hydrolases"/>
    <property type="match status" value="1"/>
</dbReference>
<evidence type="ECO:0000256" key="2">
    <source>
        <dbReference type="ARBA" id="ARBA00022729"/>
    </source>
</evidence>
<keyword evidence="4" id="KW-0812">Transmembrane</keyword>
<dbReference type="Proteomes" id="UP000315907">
    <property type="component" value="Unassembled WGS sequence"/>
</dbReference>
<dbReference type="InterPro" id="IPR029058">
    <property type="entry name" value="AB_hydrolase_fold"/>
</dbReference>
<dbReference type="InterPro" id="IPR032675">
    <property type="entry name" value="LRR_dom_sf"/>
</dbReference>
<dbReference type="InterPro" id="IPR053139">
    <property type="entry name" value="Surface_bspA-like"/>
</dbReference>
<keyword evidence="2" id="KW-0732">Signal</keyword>
<evidence type="ECO:0000256" key="3">
    <source>
        <dbReference type="SAM" id="MobiDB-lite"/>
    </source>
</evidence>
<dbReference type="Pfam" id="PF13306">
    <property type="entry name" value="LRR_5"/>
    <property type="match status" value="4"/>
</dbReference>
<dbReference type="InterPro" id="IPR011098">
    <property type="entry name" value="G5_dom"/>
</dbReference>
<dbReference type="InterPro" id="IPR013378">
    <property type="entry name" value="InlB-like_B-rpt"/>
</dbReference>
<feature type="compositionally biased region" description="Polar residues" evidence="3">
    <location>
        <begin position="129"/>
        <end position="144"/>
    </location>
</feature>
<feature type="domain" description="G5" evidence="5">
    <location>
        <begin position="1975"/>
        <end position="2050"/>
    </location>
</feature>
<dbReference type="RefSeq" id="WP_140833335.1">
    <property type="nucleotide sequence ID" value="NZ_VFSH01000004.1"/>
</dbReference>
<dbReference type="NCBIfam" id="TIGR02543">
    <property type="entry name" value="List_Bact_rpt"/>
    <property type="match status" value="1"/>
</dbReference>
<comment type="subcellular location">
    <subcellularLocation>
        <location evidence="1">Cell envelope</location>
    </subcellularLocation>
</comment>
<evidence type="ECO:0000256" key="1">
    <source>
        <dbReference type="ARBA" id="ARBA00004196"/>
    </source>
</evidence>
<proteinExistence type="predicted"/>
<evidence type="ECO:0000259" key="5">
    <source>
        <dbReference type="SMART" id="SM01208"/>
    </source>
</evidence>
<gene>
    <name evidence="6" type="ORF">FJR77_04450</name>
</gene>
<dbReference type="Gene3D" id="3.80.10.10">
    <property type="entry name" value="Ribonuclease Inhibitor"/>
    <property type="match status" value="5"/>
</dbReference>
<keyword evidence="4" id="KW-1133">Transmembrane helix</keyword>
<dbReference type="PANTHER" id="PTHR45661:SF3">
    <property type="entry name" value="IG-LIKE DOMAIN-CONTAINING PROTEIN"/>
    <property type="match status" value="1"/>
</dbReference>
<feature type="region of interest" description="Disordered" evidence="3">
    <location>
        <begin position="125"/>
        <end position="183"/>
    </location>
</feature>
<sequence>MKEVLKLRKRRTGQWVTVAGMVLIGACMTIGNTVVFADDTQTYPIEASNSNKFNLTDSPSPLSSENLGTNNRGHEVATLPSTGHVDSSAKTTPEYLMSESSTVSLVTSDVATTETSTSVLASLSEVAPTKSTDSSETLVPSTLSEDPKHSSTSEGAVAEVKSHSETLVEHSTNSNNEEESGDNLIYDIHNQEVTITDIKRKETIKKLIIPQRISNYRVTEIGSSAFSGSSLKEVVLPKTLTKIGDSAFRGTQLTKLTLPEGITEIGSSAFSGSSLKEVVLPSTLTKIGDSAFSGTQLRDITLPTSVTTIGSRAFGSIDSLSSVVIPKNLSNAYGAFEGSQHLKTIHFEEGLTKIADGLFKGSGISSITIPKTVTEIGYEAFRNTRITELYIPDSVTKLGDNSFSFSDNYSNDLPSLTKVSLPSELQSTSSPFYGQKNLKEVVLRGNWKTIPSGLFSGTGIEKLVIPEGVTEIGAGAFSGSSLKEVVLPKTLTKIGDSAFSGTQLTRLTLPEGITEIGSSAFSGSSLKEVVLPSTLTQIGDYAFSRTQLKNITLPTSVTAIGSGAFGSIDSLSSVVIPKNLSDAYRAFEGSQHLKTIHFEEGITKIASGLFKGSGISSITIPKTVTEIGYEAFHNTRITELYIPDSVTKLGSNSFSFSDNYSNDLPPLTKVSLPSELQSTSSPFYGQNNLKEVELRGNWKTIPGGLFSGTGIEKLVIPEGVTEIGEGAFSGSSLKEVVLPSTLRKIGNSAFSGTQLTNMSVPSSVREIGSYAFNSTPLEVINLPYGLQVIGSGAFRNTKLETIEIPEGVTYLDDYTLANIPTLKSVYLPKSLTAFVQSWNTPSESVEYHVYLDSFALEYMIEKQLNFKLRDENVANDDSKVLDSSNSYYLTTTTGTRRQGYLGLDLKYAIKKDKSSDDGKYVLHLNIPSTTKVFESKIRVNGQDVTATVSNGYLDIPVSEEIGKIKLMLMTENRELTNVRLFAQLSYQKDRKKVSENIGAINVNIPVLTLTANQVTSRSYSRISGVADPNDKVIAYLDDMVVGQVKTKKDGSYTFDIPLVTPVDNKEYTIKVKALSSDGREISETTTVRYEKNYPELVNFIMRHNGYTYNLKENQDKVPVISFRPGGQFDFEVEYTNTSGNDSLYLVSSREGINKVIELKWDVKKEKYVYTGYFDQENTNYVPGKMTLYLEKGVAPSETIYNSEVQDNLSLRTAGKSLVLDSDGDGYPDIVDKHRNAWDVGDRDLAIFSLLSYKSEKEIKKIFLDKSFNDKGLNIGGLDQSLFENWRLLGSPVFLPGVAYINVYRFVNDKTKEIVLAIRGTDEEVREGGDRGIEKPFLSPEWIDNYLKIWAGVSLDKDVIKTSLNLLLPSGSDYDVSIVGHSRGSYLAYILAAKMLTNRLIAQDYEKIDSVIDTKKLIRGNLKNVVTFNGVGLAAEKEQMLALVKGLIEKLIQNAAGGNLVLTLQKIKDELSGTDFQSEKELIELLQSSGLTRAYSIIGDKVSDPFRNGIGIGVHPNIVLPRYEKKQLINPENGELSEHDIHNFLYYLSQGVRNSKNQFRGIGDLKSNEVNERISSSALSDFKFVIDPSGIVINDVSKNPITGAITTIYYRGENGEEVLWDAGEYSQFNPLFTTVNGEYAWDVPEGFWKVKVSKEGYESAESDWLPVPPPQTEVHFNLKPLSYKITYKVGDGILKEDVPRSYQTDVDTELPYPVRKGYVFKGWYLDDNFSGEPFFNTLFDKAGDKVLYAKWEKDTKILSDDDNVVTVTVSGNDVNVIGKVVRKEVTNADILEKVGEHNNLLMEIQALDDDGNIVSLSEDAKIELAVISGQKPYKVLHYVKDKSTFEEVPFNWNEKDKNISLTTSTLGVYLIQNKLTEKQMTSKVRQESRVLKTDKIEYVDDSSLDAGKVREVAAINGKVLVEITDVYVNGELQSSTEKELSRIEPQAKKVYRGTKQVSHVPDVAPMENNKPEAIIETKVRQESRVLKTDKIEYVDDSSLDAGKVREVAAINGKVLVEITDVYVNGELQSSTEKELSRIEPQAKKVYRGTKQVSHVPDVALIEQNKPEAIIETKVRQESRALKTDKVEYVDDSSLDVGKVREVAAINGKVLVEITDIYVNSELQLSTERELSRIEPQAKKVYRGTKQVSHVPDVAPIEVNRIERNNITKEHPGVSIAINTKLEPVVMNQSSSEPLSSKETTIRTKGYLPNTSSEYSYGFELAGIIALATAHFGIISNKRKKNIKN</sequence>
<name>A0ABY2YJY7_9STRE</name>
<dbReference type="SUPFAM" id="SSF52058">
    <property type="entry name" value="L domain-like"/>
    <property type="match status" value="3"/>
</dbReference>
<evidence type="ECO:0000256" key="4">
    <source>
        <dbReference type="SAM" id="Phobius"/>
    </source>
</evidence>
<feature type="transmembrane region" description="Helical" evidence="4">
    <location>
        <begin position="2213"/>
        <end position="2233"/>
    </location>
</feature>
<dbReference type="Gene3D" id="2.60.40.4270">
    <property type="entry name" value="Listeria-Bacteroides repeat domain"/>
    <property type="match status" value="1"/>
</dbReference>
<evidence type="ECO:0000313" key="6">
    <source>
        <dbReference type="EMBL" id="TPE40517.1"/>
    </source>
</evidence>
<evidence type="ECO:0000313" key="7">
    <source>
        <dbReference type="Proteomes" id="UP000315907"/>
    </source>
</evidence>
<dbReference type="SMART" id="SM01208">
    <property type="entry name" value="G5"/>
    <property type="match status" value="3"/>
</dbReference>
<organism evidence="6 7">
    <name type="scientific">Streptococcus shenyangsis</name>
    <dbReference type="NCBI Taxonomy" id="2589786"/>
    <lineage>
        <taxon>Bacteria</taxon>
        <taxon>Bacillati</taxon>
        <taxon>Bacillota</taxon>
        <taxon>Bacilli</taxon>
        <taxon>Lactobacillales</taxon>
        <taxon>Streptococcaceae</taxon>
        <taxon>Streptococcus</taxon>
    </lineage>
</organism>